<sequence>MKMVYNGKTESKNPREGAGGLNKGEHQNVVDFLGILADKMAHQNTQMSCFLVSWRRFLCTVDYHLVFSNLDEKLVTVVATKVHAQVM</sequence>
<evidence type="ECO:0000256" key="1">
    <source>
        <dbReference type="SAM" id="MobiDB-lite"/>
    </source>
</evidence>
<organism evidence="2">
    <name type="scientific">marine metagenome</name>
    <dbReference type="NCBI Taxonomy" id="408172"/>
    <lineage>
        <taxon>unclassified sequences</taxon>
        <taxon>metagenomes</taxon>
        <taxon>ecological metagenomes</taxon>
    </lineage>
</organism>
<feature type="region of interest" description="Disordered" evidence="1">
    <location>
        <begin position="1"/>
        <end position="23"/>
    </location>
</feature>
<evidence type="ECO:0000313" key="2">
    <source>
        <dbReference type="EMBL" id="SVC25331.1"/>
    </source>
</evidence>
<accession>A0A382KRR2</accession>
<protein>
    <submittedName>
        <fullName evidence="2">Uncharacterized protein</fullName>
    </submittedName>
</protein>
<reference evidence="2" key="1">
    <citation type="submission" date="2018-05" db="EMBL/GenBank/DDBJ databases">
        <authorList>
            <person name="Lanie J.A."/>
            <person name="Ng W.-L."/>
            <person name="Kazmierczak K.M."/>
            <person name="Andrzejewski T.M."/>
            <person name="Davidsen T.M."/>
            <person name="Wayne K.J."/>
            <person name="Tettelin H."/>
            <person name="Glass J.I."/>
            <person name="Rusch D."/>
            <person name="Podicherti R."/>
            <person name="Tsui H.-C.T."/>
            <person name="Winkler M.E."/>
        </authorList>
    </citation>
    <scope>NUCLEOTIDE SEQUENCE</scope>
</reference>
<dbReference type="EMBL" id="UINC01081460">
    <property type="protein sequence ID" value="SVC25331.1"/>
    <property type="molecule type" value="Genomic_DNA"/>
</dbReference>
<gene>
    <name evidence="2" type="ORF">METZ01_LOCUS278185</name>
</gene>
<name>A0A382KRR2_9ZZZZ</name>
<dbReference type="AlphaFoldDB" id="A0A382KRR2"/>
<proteinExistence type="predicted"/>